<dbReference type="PANTHER" id="PTHR34183:SF8">
    <property type="entry name" value="ENDOLYTIC PEPTIDOGLYCAN TRANSGLYCOSYLASE RLPA-RELATED"/>
    <property type="match status" value="1"/>
</dbReference>
<gene>
    <name evidence="3" type="ORF">GGQ01_002857</name>
</gene>
<feature type="region of interest" description="Disordered" evidence="1">
    <location>
        <begin position="1"/>
        <end position="22"/>
    </location>
</feature>
<comment type="caution">
    <text evidence="3">The sequence shown here is derived from an EMBL/GenBank/DDBJ whole genome shotgun (WGS) entry which is preliminary data.</text>
</comment>
<dbReference type="InterPro" id="IPR013783">
    <property type="entry name" value="Ig-like_fold"/>
</dbReference>
<feature type="compositionally biased region" description="Polar residues" evidence="1">
    <location>
        <begin position="443"/>
        <end position="468"/>
    </location>
</feature>
<dbReference type="Pfam" id="PF10633">
    <property type="entry name" value="NPCBM_assoc"/>
    <property type="match status" value="1"/>
</dbReference>
<organism evidence="3 4">
    <name type="scientific">Salinibacter ruber</name>
    <dbReference type="NCBI Taxonomy" id="146919"/>
    <lineage>
        <taxon>Bacteria</taxon>
        <taxon>Pseudomonadati</taxon>
        <taxon>Rhodothermota</taxon>
        <taxon>Rhodothermia</taxon>
        <taxon>Rhodothermales</taxon>
        <taxon>Salinibacteraceae</taxon>
        <taxon>Salinibacter</taxon>
    </lineage>
</organism>
<feature type="region of interest" description="Disordered" evidence="1">
    <location>
        <begin position="436"/>
        <end position="492"/>
    </location>
</feature>
<evidence type="ECO:0000313" key="4">
    <source>
        <dbReference type="Proteomes" id="UP001155040"/>
    </source>
</evidence>
<dbReference type="EMBL" id="JANUBF010000025">
    <property type="protein sequence ID" value="MCS4037770.1"/>
    <property type="molecule type" value="Genomic_DNA"/>
</dbReference>
<feature type="region of interest" description="Disordered" evidence="1">
    <location>
        <begin position="868"/>
        <end position="910"/>
    </location>
</feature>
<keyword evidence="3" id="KW-0131">Cell cycle</keyword>
<reference evidence="3" key="1">
    <citation type="submission" date="2022-08" db="EMBL/GenBank/DDBJ databases">
        <title>Genomic Encyclopedia of Type Strains, Phase V (KMG-V): Genome sequencing to study the core and pangenomes of soil and plant-associated prokaryotes.</title>
        <authorList>
            <person name="Whitman W."/>
        </authorList>
    </citation>
    <scope>NUCLEOTIDE SEQUENCE</scope>
    <source>
        <strain evidence="3">SP3012</strain>
    </source>
</reference>
<evidence type="ECO:0000259" key="2">
    <source>
        <dbReference type="PROSITE" id="PS51724"/>
    </source>
</evidence>
<proteinExistence type="predicted"/>
<dbReference type="GO" id="GO:0051301">
    <property type="term" value="P:cell division"/>
    <property type="evidence" value="ECO:0007669"/>
    <property type="project" value="UniProtKB-KW"/>
</dbReference>
<dbReference type="InterPro" id="IPR007730">
    <property type="entry name" value="SPOR-like_dom"/>
</dbReference>
<dbReference type="AlphaFoldDB" id="A0A9X2UNA0"/>
<feature type="region of interest" description="Disordered" evidence="1">
    <location>
        <begin position="806"/>
        <end position="826"/>
    </location>
</feature>
<dbReference type="PROSITE" id="PS51724">
    <property type="entry name" value="SPOR"/>
    <property type="match status" value="1"/>
</dbReference>
<keyword evidence="3" id="KW-0132">Cell division</keyword>
<accession>A0A9X2UNA0</accession>
<dbReference type="PANTHER" id="PTHR34183">
    <property type="entry name" value="ENDOLYTIC PEPTIDOGLYCAN TRANSGLYCOSYLASE RLPA"/>
    <property type="match status" value="1"/>
</dbReference>
<protein>
    <submittedName>
        <fullName evidence="3">Cell division septation protein DedD</fullName>
    </submittedName>
</protein>
<dbReference type="GO" id="GO:0042834">
    <property type="term" value="F:peptidoglycan binding"/>
    <property type="evidence" value="ECO:0007669"/>
    <property type="project" value="InterPro"/>
</dbReference>
<dbReference type="InterPro" id="IPR018905">
    <property type="entry name" value="A-galactase_NEW3"/>
</dbReference>
<dbReference type="Pfam" id="PF05036">
    <property type="entry name" value="SPOR"/>
    <property type="match status" value="3"/>
</dbReference>
<sequence length="1152" mass="123862">MGGVLARSAGASPTLQASPTADSVQVRALGADSVTTRPGTTVTLRFRLTNASDTEQTVALSLDLPNRWRALTRADSVTLGPGERRLQLASVAVPAGISSGPRRLRLRAQPGGAATVTAWVPVVQRARLQVQGMPRRSAAGRPYDATVVVANDGNAPVRYTLSATADPPASVSLRDPADSLAPGAQKRVRLTIETESVERTREQEVTVRSRLTPWDTTLTARATVELVPFGVSSGILTGPSYPGTLRLSAFGSRTSQTGQVSFEGSSDLGTDGRQSLDLLLRAPNQSGRRFGRRSTYRATYTTPSWTVRAGDHTFSRTRLAEPGTFGLGGEVQYEKSGWRVGGYGLRRRFGNSVWQGAVYGGAQLHPRVQALANIVYNEGGVREGTLGTLRATAIPWSRARLQVEGGYGRGRGEAGAAYRAELQGRLPRTRYQVTRSRTDADFPSTSNDARRTTGQLSIRPTEGISLSGSLRRATRDRVTQDQATSQSFTSTTAQAGAALRAEAGGINWSLQARGRLNRRPLQNEDVLSASAGLSGSGLSLSPTVEIGRIRPSAGGSARQFQGFGLDTSLRVGRQSLGTSVEWTQAPPGNEFTRRSRLRAAASLQLRLGDRTTLQTRARLRQLSESSPTRTSGEVQLRREFSFGHSLVAEARYRDRSRGGENLRAQLTYAIPVSVPTPNLSPPPVLEGRVVDAQTDAPIPGARVRLGPVQRLTDDQGRFSISFPDDESARLQVSGLALGRVPLLDLPRQVTPKDVTGGFVIPIADAASLTVETVLYGFPTTRAALRGDDPEPIGPLVRELVRIERDGETTRRLTGPDGKATADRLRPGPWTISLAGIQVPNDKAPEQDSLTVDLRPGQDTTVTIRVLPTQRPEIQFQEGEGLSLGPEEDPGADAEAERKGENEPEPTSADKAVPFAFSMGPYVAQVGAFSQLNRALRRAEQVRTVTDSVGITPYITSTDTLYRVQAGPYPSASAASAALDGQTNFSAVARRVAGNERFVAQVGALGSWNRARKQAAQAAEQGYSVSIQPEMRQRQVTYRVQAGQYRNRSAAEEARAALGGQISGTARVLGTAGQGNYSVQVGAFTDLKQAQKQVRQLRGSDVPAYVHYKFPAPPYKVLVGRYTQRAPAERQENDLKSKFPGAFVLDLFAPSRD</sequence>
<dbReference type="Gene3D" id="2.60.40.10">
    <property type="entry name" value="Immunoglobulins"/>
    <property type="match status" value="1"/>
</dbReference>
<evidence type="ECO:0000313" key="3">
    <source>
        <dbReference type="EMBL" id="MCS4037770.1"/>
    </source>
</evidence>
<dbReference type="SUPFAM" id="SSF110997">
    <property type="entry name" value="Sporulation related repeat"/>
    <property type="match status" value="3"/>
</dbReference>
<feature type="compositionally biased region" description="Polar residues" evidence="1">
    <location>
        <begin position="11"/>
        <end position="22"/>
    </location>
</feature>
<name>A0A9X2UNA0_9BACT</name>
<dbReference type="Proteomes" id="UP001155040">
    <property type="component" value="Unassembled WGS sequence"/>
</dbReference>
<dbReference type="Gene3D" id="3.30.70.1070">
    <property type="entry name" value="Sporulation related repeat"/>
    <property type="match status" value="3"/>
</dbReference>
<evidence type="ECO:0000256" key="1">
    <source>
        <dbReference type="SAM" id="MobiDB-lite"/>
    </source>
</evidence>
<dbReference type="RefSeq" id="WP_423824544.1">
    <property type="nucleotide sequence ID" value="NZ_JANTZY010000028.1"/>
</dbReference>
<feature type="domain" description="SPOR" evidence="2">
    <location>
        <begin position="991"/>
        <end position="1070"/>
    </location>
</feature>
<feature type="compositionally biased region" description="Low complexity" evidence="1">
    <location>
        <begin position="480"/>
        <end position="492"/>
    </location>
</feature>
<dbReference type="InterPro" id="IPR036680">
    <property type="entry name" value="SPOR-like_sf"/>
</dbReference>